<dbReference type="Pfam" id="PF01370">
    <property type="entry name" value="Epimerase"/>
    <property type="match status" value="1"/>
</dbReference>
<comment type="similarity">
    <text evidence="4 10">Belongs to the NAD(P)-dependent epimerase/dehydratase family.</text>
</comment>
<proteinExistence type="inferred from homology"/>
<comment type="subunit">
    <text evidence="10">Homodimer.</text>
</comment>
<evidence type="ECO:0000256" key="7">
    <source>
        <dbReference type="ARBA" id="ARBA00023027"/>
    </source>
</evidence>
<evidence type="ECO:0000256" key="3">
    <source>
        <dbReference type="ARBA" id="ARBA00004947"/>
    </source>
</evidence>
<comment type="caution">
    <text evidence="12">The sequence shown here is derived from an EMBL/GenBank/DDBJ whole genome shotgun (WGS) entry which is preliminary data.</text>
</comment>
<dbReference type="Gene3D" id="3.40.50.720">
    <property type="entry name" value="NAD(P)-binding Rossmann-like Domain"/>
    <property type="match status" value="1"/>
</dbReference>
<dbReference type="PANTHER" id="PTHR43725:SF53">
    <property type="entry name" value="UDP-ARABINOSE 4-EPIMERASE 1"/>
    <property type="match status" value="1"/>
</dbReference>
<dbReference type="GO" id="GO:0003978">
    <property type="term" value="F:UDP-glucose 4-epimerase activity"/>
    <property type="evidence" value="ECO:0007669"/>
    <property type="project" value="UniProtKB-UniRule"/>
</dbReference>
<keyword evidence="8 10" id="KW-0413">Isomerase</keyword>
<sequence length="327" mass="36489">MILVVGGAGYIGSHANKLLNEKGYGTAVFDNLVYGHREFVREGEFILGDLADREQVRLCFERNPIEAVMHFGAFAYVGESVTDPAKYYRNNVANTLTLLETMREFRVKHFVFSSSCAVYGHAEAMPITEEHISHPINPYGRSKLMIEEILGDYDRAYGIKYVSLRYFNAAGADPGGEIGERHVPETHLIPLAMQAALGKGKSLVMYGTDYPTPDGTCIRDYIHVTDLAEAHCKALEHLKRTGRSTCCNLGTGKGASVKEIVTLVKEVSGRDFPVEVAARRPGDPPVLVADYRKTQELLGWRPEKDMGEIILTAWAWHSKERNREKSH</sequence>
<evidence type="ECO:0000256" key="5">
    <source>
        <dbReference type="ARBA" id="ARBA00013189"/>
    </source>
</evidence>
<dbReference type="CDD" id="cd05247">
    <property type="entry name" value="UDP_G4E_1_SDR_e"/>
    <property type="match status" value="1"/>
</dbReference>
<dbReference type="InterPro" id="IPR005886">
    <property type="entry name" value="UDP_G4E"/>
</dbReference>
<keyword evidence="9 10" id="KW-0119">Carbohydrate metabolism</keyword>
<evidence type="ECO:0000256" key="9">
    <source>
        <dbReference type="ARBA" id="ARBA00023277"/>
    </source>
</evidence>
<evidence type="ECO:0000259" key="11">
    <source>
        <dbReference type="Pfam" id="PF01370"/>
    </source>
</evidence>
<dbReference type="InterPro" id="IPR001509">
    <property type="entry name" value="Epimerase_deHydtase"/>
</dbReference>
<feature type="domain" description="NAD-dependent epimerase/dehydratase" evidence="11">
    <location>
        <begin position="2"/>
        <end position="248"/>
    </location>
</feature>
<reference evidence="12" key="2">
    <citation type="submission" date="2021-08" db="EMBL/GenBank/DDBJ databases">
        <authorList>
            <person name="Dalcin Martins P."/>
        </authorList>
    </citation>
    <scope>NUCLEOTIDE SEQUENCE</scope>
    <source>
        <strain evidence="12">MAG_39</strain>
    </source>
</reference>
<dbReference type="PANTHER" id="PTHR43725">
    <property type="entry name" value="UDP-GLUCOSE 4-EPIMERASE"/>
    <property type="match status" value="1"/>
</dbReference>
<protein>
    <recommendedName>
        <fullName evidence="6 10">UDP-glucose 4-epimerase</fullName>
        <ecNumber evidence="5 10">5.1.3.2</ecNumber>
    </recommendedName>
</protein>
<dbReference type="SUPFAM" id="SSF51735">
    <property type="entry name" value="NAD(P)-binding Rossmann-fold domains"/>
    <property type="match status" value="1"/>
</dbReference>
<comment type="pathway">
    <text evidence="3 10">Carbohydrate metabolism; galactose metabolism.</text>
</comment>
<organism evidence="12 13">
    <name type="scientific">Candidatus Nitrobium versatile</name>
    <dbReference type="NCBI Taxonomy" id="2884831"/>
    <lineage>
        <taxon>Bacteria</taxon>
        <taxon>Pseudomonadati</taxon>
        <taxon>Nitrospirota</taxon>
        <taxon>Nitrospiria</taxon>
        <taxon>Nitrospirales</taxon>
        <taxon>Nitrospiraceae</taxon>
        <taxon>Candidatus Nitrobium</taxon>
    </lineage>
</organism>
<dbReference type="EC" id="5.1.3.2" evidence="5 10"/>
<evidence type="ECO:0000256" key="10">
    <source>
        <dbReference type="RuleBase" id="RU366046"/>
    </source>
</evidence>
<name>A0A953LXD5_9BACT</name>
<dbReference type="GO" id="GO:0033499">
    <property type="term" value="P:galactose catabolic process via UDP-galactose, Leloir pathway"/>
    <property type="evidence" value="ECO:0007669"/>
    <property type="project" value="TreeGrafter"/>
</dbReference>
<comment type="catalytic activity">
    <reaction evidence="1 10">
        <text>UDP-alpha-D-glucose = UDP-alpha-D-galactose</text>
        <dbReference type="Rhea" id="RHEA:22168"/>
        <dbReference type="ChEBI" id="CHEBI:58885"/>
        <dbReference type="ChEBI" id="CHEBI:66914"/>
        <dbReference type="EC" id="5.1.3.2"/>
    </reaction>
</comment>
<dbReference type="EMBL" id="JAIOIV010000094">
    <property type="protein sequence ID" value="MBZ0156856.1"/>
    <property type="molecule type" value="Genomic_DNA"/>
</dbReference>
<evidence type="ECO:0000313" key="13">
    <source>
        <dbReference type="Proteomes" id="UP000705867"/>
    </source>
</evidence>
<dbReference type="NCBIfam" id="TIGR01179">
    <property type="entry name" value="galE"/>
    <property type="match status" value="1"/>
</dbReference>
<dbReference type="InterPro" id="IPR036291">
    <property type="entry name" value="NAD(P)-bd_dom_sf"/>
</dbReference>
<evidence type="ECO:0000256" key="6">
    <source>
        <dbReference type="ARBA" id="ARBA00018569"/>
    </source>
</evidence>
<evidence type="ECO:0000256" key="4">
    <source>
        <dbReference type="ARBA" id="ARBA00007637"/>
    </source>
</evidence>
<evidence type="ECO:0000256" key="2">
    <source>
        <dbReference type="ARBA" id="ARBA00001911"/>
    </source>
</evidence>
<accession>A0A953LXD5</accession>
<dbReference type="Proteomes" id="UP000705867">
    <property type="component" value="Unassembled WGS sequence"/>
</dbReference>
<dbReference type="AlphaFoldDB" id="A0A953LXD5"/>
<keyword evidence="7 10" id="KW-0520">NAD</keyword>
<dbReference type="Gene3D" id="3.90.25.10">
    <property type="entry name" value="UDP-galactose 4-epimerase, domain 1"/>
    <property type="match status" value="1"/>
</dbReference>
<evidence type="ECO:0000256" key="1">
    <source>
        <dbReference type="ARBA" id="ARBA00000083"/>
    </source>
</evidence>
<gene>
    <name evidence="12" type="primary">galE</name>
    <name evidence="12" type="ORF">K8I29_11695</name>
</gene>
<reference evidence="12" key="1">
    <citation type="journal article" date="2021" name="bioRxiv">
        <title>Unraveling nitrogen, sulfur and carbon metabolic pathways and microbial community transcriptional responses to substrate deprivation and toxicity stresses in a bioreactor mimicking anoxic brackish coastal sediment conditions.</title>
        <authorList>
            <person name="Martins P.D."/>
            <person name="Echeveste M.J."/>
            <person name="Arshad A."/>
            <person name="Kurth J."/>
            <person name="Ouboter H."/>
            <person name="Jetten M.S.M."/>
            <person name="Welte C.U."/>
        </authorList>
    </citation>
    <scope>NUCLEOTIDE SEQUENCE</scope>
    <source>
        <strain evidence="12">MAG_39</strain>
    </source>
</reference>
<evidence type="ECO:0000313" key="12">
    <source>
        <dbReference type="EMBL" id="MBZ0156856.1"/>
    </source>
</evidence>
<comment type="cofactor">
    <cofactor evidence="2 10">
        <name>NAD(+)</name>
        <dbReference type="ChEBI" id="CHEBI:57540"/>
    </cofactor>
</comment>
<evidence type="ECO:0000256" key="8">
    <source>
        <dbReference type="ARBA" id="ARBA00023235"/>
    </source>
</evidence>